<dbReference type="EMBL" id="CABPRJ010000484">
    <property type="protein sequence ID" value="VVC28854.1"/>
    <property type="molecule type" value="Genomic_DNA"/>
</dbReference>
<keyword evidence="2" id="KW-1185">Reference proteome</keyword>
<name>A0A5E4MBU0_9HEMI</name>
<evidence type="ECO:0000313" key="2">
    <source>
        <dbReference type="Proteomes" id="UP000325440"/>
    </source>
</evidence>
<protein>
    <submittedName>
        <fullName evidence="1">Uncharacterized protein</fullName>
    </submittedName>
</protein>
<gene>
    <name evidence="1" type="ORF">CINCED_3A018567</name>
</gene>
<evidence type="ECO:0000313" key="1">
    <source>
        <dbReference type="EMBL" id="VVC28854.1"/>
    </source>
</evidence>
<dbReference type="Proteomes" id="UP000325440">
    <property type="component" value="Unassembled WGS sequence"/>
</dbReference>
<organism evidence="1 2">
    <name type="scientific">Cinara cedri</name>
    <dbReference type="NCBI Taxonomy" id="506608"/>
    <lineage>
        <taxon>Eukaryota</taxon>
        <taxon>Metazoa</taxon>
        <taxon>Ecdysozoa</taxon>
        <taxon>Arthropoda</taxon>
        <taxon>Hexapoda</taxon>
        <taxon>Insecta</taxon>
        <taxon>Pterygota</taxon>
        <taxon>Neoptera</taxon>
        <taxon>Paraneoptera</taxon>
        <taxon>Hemiptera</taxon>
        <taxon>Sternorrhyncha</taxon>
        <taxon>Aphidomorpha</taxon>
        <taxon>Aphidoidea</taxon>
        <taxon>Aphididae</taxon>
        <taxon>Lachninae</taxon>
        <taxon>Cinara</taxon>
    </lineage>
</organism>
<accession>A0A5E4MBU0</accession>
<sequence>MDRFLIRKRKLSEELPDPNYAHRADVEELPGPSFNPPNVEVSASKNANVRSKNYIRQYHESYLSFGFPSSGGEMPIPSIPQCLMCSEKLSNESMVPSKCRVCRG</sequence>
<dbReference type="OrthoDB" id="7381979at2759"/>
<dbReference type="AlphaFoldDB" id="A0A5E4MBU0"/>
<reference evidence="1 2" key="1">
    <citation type="submission" date="2019-08" db="EMBL/GenBank/DDBJ databases">
        <authorList>
            <person name="Alioto T."/>
            <person name="Alioto T."/>
            <person name="Gomez Garrido J."/>
        </authorList>
    </citation>
    <scope>NUCLEOTIDE SEQUENCE [LARGE SCALE GENOMIC DNA]</scope>
</reference>
<proteinExistence type="predicted"/>